<dbReference type="GO" id="GO:0005886">
    <property type="term" value="C:plasma membrane"/>
    <property type="evidence" value="ECO:0007669"/>
    <property type="project" value="TreeGrafter"/>
</dbReference>
<dbReference type="Proteomes" id="UP001141552">
    <property type="component" value="Unassembled WGS sequence"/>
</dbReference>
<evidence type="ECO:0000256" key="6">
    <source>
        <dbReference type="RuleBase" id="RU367022"/>
    </source>
</evidence>
<dbReference type="InterPro" id="IPR007274">
    <property type="entry name" value="Cop_transporter"/>
</dbReference>
<dbReference type="AlphaFoldDB" id="A0A9Q0FN99"/>
<keyword evidence="6" id="KW-0813">Transport</keyword>
<feature type="transmembrane region" description="Helical" evidence="6">
    <location>
        <begin position="53"/>
        <end position="73"/>
    </location>
</feature>
<keyword evidence="8" id="KW-1185">Reference proteome</keyword>
<keyword evidence="4 6" id="KW-1133">Transmembrane helix</keyword>
<evidence type="ECO:0000256" key="3">
    <source>
        <dbReference type="ARBA" id="ARBA00022796"/>
    </source>
</evidence>
<proteinExistence type="inferred from homology"/>
<keyword evidence="5 6" id="KW-0472">Membrane</keyword>
<dbReference type="EMBL" id="JAKUCV010004917">
    <property type="protein sequence ID" value="KAJ4833557.1"/>
    <property type="molecule type" value="Genomic_DNA"/>
</dbReference>
<dbReference type="Pfam" id="PF04145">
    <property type="entry name" value="Ctr"/>
    <property type="match status" value="2"/>
</dbReference>
<dbReference type="OrthoDB" id="73901at2759"/>
<protein>
    <recommendedName>
        <fullName evidence="6">Copper transport protein</fullName>
    </recommendedName>
</protein>
<evidence type="ECO:0000256" key="5">
    <source>
        <dbReference type="ARBA" id="ARBA00023136"/>
    </source>
</evidence>
<evidence type="ECO:0000256" key="2">
    <source>
        <dbReference type="ARBA" id="ARBA00022692"/>
    </source>
</evidence>
<sequence>MGDDHGTTTTWSSGWNATGLHVHRSAAFMHMSFYWGHRAEILFPRWPGSSSGMYALALIFVFCLAVLVEWFNYCSIIKPGTNKVAAGFFKTGMHAVRSGLSYMVMLAVMSFNGGVFLAAVGGHAVGFCLFGSRIFKKSTGSGSDKEPDLPPVKC</sequence>
<keyword evidence="6" id="KW-0406">Ion transport</keyword>
<name>A0A9Q0FN99_9ROSI</name>
<comment type="subcellular location">
    <subcellularLocation>
        <location evidence="6">Membrane</location>
        <topology evidence="6">Multi-pass membrane protein</topology>
    </subcellularLocation>
</comment>
<reference evidence="7" key="1">
    <citation type="submission" date="2022-02" db="EMBL/GenBank/DDBJ databases">
        <authorList>
            <person name="Henning P.M."/>
            <person name="McCubbin A.G."/>
            <person name="Shore J.S."/>
        </authorList>
    </citation>
    <scope>NUCLEOTIDE SEQUENCE</scope>
    <source>
        <strain evidence="7">F60SS</strain>
        <tissue evidence="7">Leaves</tissue>
    </source>
</reference>
<comment type="similarity">
    <text evidence="1 6">Belongs to the copper transporter (Ctr) (TC 1.A.56) family. SLC31A subfamily.</text>
</comment>
<dbReference type="PANTHER" id="PTHR12483:SF94">
    <property type="entry name" value="COPPER TRANSPORTER 4"/>
    <property type="match status" value="1"/>
</dbReference>
<organism evidence="7 8">
    <name type="scientific">Turnera subulata</name>
    <dbReference type="NCBI Taxonomy" id="218843"/>
    <lineage>
        <taxon>Eukaryota</taxon>
        <taxon>Viridiplantae</taxon>
        <taxon>Streptophyta</taxon>
        <taxon>Embryophyta</taxon>
        <taxon>Tracheophyta</taxon>
        <taxon>Spermatophyta</taxon>
        <taxon>Magnoliopsida</taxon>
        <taxon>eudicotyledons</taxon>
        <taxon>Gunneridae</taxon>
        <taxon>Pentapetalae</taxon>
        <taxon>rosids</taxon>
        <taxon>fabids</taxon>
        <taxon>Malpighiales</taxon>
        <taxon>Passifloraceae</taxon>
        <taxon>Turnera</taxon>
    </lineage>
</organism>
<keyword evidence="3 6" id="KW-0187">Copper transport</keyword>
<gene>
    <name evidence="7" type="ORF">Tsubulata_022488</name>
</gene>
<comment type="caution">
    <text evidence="7">The sequence shown here is derived from an EMBL/GenBank/DDBJ whole genome shotgun (WGS) entry which is preliminary data.</text>
</comment>
<dbReference type="PANTHER" id="PTHR12483">
    <property type="entry name" value="SOLUTE CARRIER FAMILY 31 COPPER TRANSPORTERS"/>
    <property type="match status" value="1"/>
</dbReference>
<keyword evidence="6" id="KW-0186">Copper</keyword>
<evidence type="ECO:0000256" key="4">
    <source>
        <dbReference type="ARBA" id="ARBA00022989"/>
    </source>
</evidence>
<evidence type="ECO:0000313" key="8">
    <source>
        <dbReference type="Proteomes" id="UP001141552"/>
    </source>
</evidence>
<evidence type="ECO:0000313" key="7">
    <source>
        <dbReference type="EMBL" id="KAJ4833557.1"/>
    </source>
</evidence>
<keyword evidence="2 6" id="KW-0812">Transmembrane</keyword>
<dbReference type="GO" id="GO:0005375">
    <property type="term" value="F:copper ion transmembrane transporter activity"/>
    <property type="evidence" value="ECO:0007669"/>
    <property type="project" value="UniProtKB-UniRule"/>
</dbReference>
<accession>A0A9Q0FN99</accession>
<evidence type="ECO:0000256" key="1">
    <source>
        <dbReference type="ARBA" id="ARBA00006921"/>
    </source>
</evidence>
<feature type="transmembrane region" description="Helical" evidence="6">
    <location>
        <begin position="102"/>
        <end position="130"/>
    </location>
</feature>
<reference evidence="7" key="2">
    <citation type="journal article" date="2023" name="Plants (Basel)">
        <title>Annotation of the Turnera subulata (Passifloraceae) Draft Genome Reveals the S-Locus Evolved after the Divergence of Turneroideae from Passifloroideae in a Stepwise Manner.</title>
        <authorList>
            <person name="Henning P.M."/>
            <person name="Roalson E.H."/>
            <person name="Mir W."/>
            <person name="McCubbin A.G."/>
            <person name="Shore J.S."/>
        </authorList>
    </citation>
    <scope>NUCLEOTIDE SEQUENCE</scope>
    <source>
        <strain evidence="7">F60SS</strain>
    </source>
</reference>